<feature type="region of interest" description="Disordered" evidence="3">
    <location>
        <begin position="158"/>
        <end position="187"/>
    </location>
</feature>
<dbReference type="EMBL" id="AP028910">
    <property type="protein sequence ID" value="BES90451.1"/>
    <property type="molecule type" value="Genomic_DNA"/>
</dbReference>
<feature type="compositionally biased region" description="Polar residues" evidence="3">
    <location>
        <begin position="165"/>
        <end position="178"/>
    </location>
</feature>
<name>A0ABN7AHU1_9HEMI</name>
<evidence type="ECO:0000259" key="4">
    <source>
        <dbReference type="PROSITE" id="PS50097"/>
    </source>
</evidence>
<evidence type="ECO:0000256" key="2">
    <source>
        <dbReference type="ARBA" id="ARBA00023242"/>
    </source>
</evidence>
<sequence length="490" mass="54967">MKWIREHKPSGTVLSSNCDHTVDAMPQSEQMDLATAQQYCLRWKYHHSNLQVMFAQLLERESFCDVTLACEGKTLRAHKMMLSACSTYFDTIFSKHEEKDPIVILKDVRFDDIKALVEFMYKGEINVENSQLNTLLQTAEELHIKGLAAVSWRSEGESGTWRTVDPQQENSTEESNAQELYKRPQLLPRKRRSKSGIPYGFASNSKVPHLSGYSGSVQSEDFGSESGGDEDSQEAMWDTRSHEEVYSESEDGRSRMIGLDNLPNSICMQSTVEGEGLVQTEMDPSGMVEVVPGLPSRSSLNNSSNSGSSAVGANSSNSLSMSQIKPELMDVIKMTAYIQQGGRRPHFWETSSTKRVMEAIKNKEIEMKVAAELLGVSYGTLYGRYRDAYGCLKHPYRVREFWHEPPSVEVISKLQRKELSLFKAAEMLNVTVTTLANYLAALNKEDIEEMEEDTESAVSCAQQVLSKIPDITIVKKEKTDEPTSSLNGSK</sequence>
<evidence type="ECO:0000313" key="5">
    <source>
        <dbReference type="EMBL" id="BES90451.1"/>
    </source>
</evidence>
<evidence type="ECO:0000313" key="6">
    <source>
        <dbReference type="Proteomes" id="UP001307889"/>
    </source>
</evidence>
<dbReference type="SUPFAM" id="SSF54695">
    <property type="entry name" value="POZ domain"/>
    <property type="match status" value="1"/>
</dbReference>
<dbReference type="InterPro" id="IPR000210">
    <property type="entry name" value="BTB/POZ_dom"/>
</dbReference>
<dbReference type="Gene3D" id="3.30.710.10">
    <property type="entry name" value="Potassium Channel Kv1.1, Chain A"/>
    <property type="match status" value="1"/>
</dbReference>
<dbReference type="PROSITE" id="PS50097">
    <property type="entry name" value="BTB"/>
    <property type="match status" value="1"/>
</dbReference>
<dbReference type="Pfam" id="PF00651">
    <property type="entry name" value="BTB"/>
    <property type="match status" value="1"/>
</dbReference>
<reference evidence="5 6" key="1">
    <citation type="submission" date="2023-09" db="EMBL/GenBank/DDBJ databases">
        <title>Nesidiocoris tenuis whole genome shotgun sequence.</title>
        <authorList>
            <person name="Shibata T."/>
            <person name="Shimoda M."/>
            <person name="Kobayashi T."/>
            <person name="Uehara T."/>
        </authorList>
    </citation>
    <scope>NUCLEOTIDE SEQUENCE [LARGE SCALE GENOMIC DNA]</scope>
    <source>
        <strain evidence="5 6">Japan</strain>
    </source>
</reference>
<evidence type="ECO:0000256" key="1">
    <source>
        <dbReference type="ARBA" id="ARBA00004123"/>
    </source>
</evidence>
<comment type="subcellular location">
    <subcellularLocation>
        <location evidence="1">Nucleus</location>
    </subcellularLocation>
</comment>
<feature type="compositionally biased region" description="Low complexity" evidence="3">
    <location>
        <begin position="296"/>
        <end position="319"/>
    </location>
</feature>
<dbReference type="PANTHER" id="PTHR23110:SF102">
    <property type="entry name" value="PIPSQUEAK, ISOFORM O"/>
    <property type="match status" value="1"/>
</dbReference>
<feature type="region of interest" description="Disordered" evidence="3">
    <location>
        <begin position="212"/>
        <end position="258"/>
    </location>
</feature>
<dbReference type="CDD" id="cd18315">
    <property type="entry name" value="BTB_POZ_BAB-like"/>
    <property type="match status" value="1"/>
</dbReference>
<dbReference type="Proteomes" id="UP001307889">
    <property type="component" value="Chromosome 2"/>
</dbReference>
<dbReference type="PANTHER" id="PTHR23110">
    <property type="entry name" value="BTB DOMAIN TRANSCRIPTION FACTOR"/>
    <property type="match status" value="1"/>
</dbReference>
<feature type="region of interest" description="Disordered" evidence="3">
    <location>
        <begin position="291"/>
        <end position="319"/>
    </location>
</feature>
<proteinExistence type="predicted"/>
<gene>
    <name evidence="5" type="ORF">NTJ_03258</name>
</gene>
<protein>
    <submittedName>
        <fullName evidence="5">BTB/POZ domain</fullName>
    </submittedName>
</protein>
<keyword evidence="6" id="KW-1185">Reference proteome</keyword>
<organism evidence="5 6">
    <name type="scientific">Nesidiocoris tenuis</name>
    <dbReference type="NCBI Taxonomy" id="355587"/>
    <lineage>
        <taxon>Eukaryota</taxon>
        <taxon>Metazoa</taxon>
        <taxon>Ecdysozoa</taxon>
        <taxon>Arthropoda</taxon>
        <taxon>Hexapoda</taxon>
        <taxon>Insecta</taxon>
        <taxon>Pterygota</taxon>
        <taxon>Neoptera</taxon>
        <taxon>Paraneoptera</taxon>
        <taxon>Hemiptera</taxon>
        <taxon>Heteroptera</taxon>
        <taxon>Panheteroptera</taxon>
        <taxon>Cimicomorpha</taxon>
        <taxon>Miridae</taxon>
        <taxon>Dicyphina</taxon>
        <taxon>Nesidiocoris</taxon>
    </lineage>
</organism>
<dbReference type="SUPFAM" id="SSF46689">
    <property type="entry name" value="Homeodomain-like"/>
    <property type="match status" value="1"/>
</dbReference>
<accession>A0ABN7AHU1</accession>
<dbReference type="InterPro" id="IPR051095">
    <property type="entry name" value="Dros_DevTransReg"/>
</dbReference>
<feature type="compositionally biased region" description="Basic and acidic residues" evidence="3">
    <location>
        <begin position="237"/>
        <end position="254"/>
    </location>
</feature>
<keyword evidence="2" id="KW-0539">Nucleus</keyword>
<evidence type="ECO:0000256" key="3">
    <source>
        <dbReference type="SAM" id="MobiDB-lite"/>
    </source>
</evidence>
<dbReference type="SMART" id="SM00225">
    <property type="entry name" value="BTB"/>
    <property type="match status" value="1"/>
</dbReference>
<dbReference type="InterPro" id="IPR011333">
    <property type="entry name" value="SKP1/BTB/POZ_sf"/>
</dbReference>
<dbReference type="InterPro" id="IPR009057">
    <property type="entry name" value="Homeodomain-like_sf"/>
</dbReference>
<feature type="domain" description="BTB" evidence="4">
    <location>
        <begin position="64"/>
        <end position="129"/>
    </location>
</feature>